<sequence length="427" mass="47487">MAVEYRCCETEFFLHIVVIVFLVAFAGLMSGLTLGLMSLSLVDLEVLAKSGTPKDRQHAAKILPVVKNQHLLLCTLLICNAAAMEALPIFLESLVTAWGAILISVTLILLFGEIIPQSVCSRHGLAIGAAVAPVVRVLVWICFPVAYPISKLLDWLLGDGHRALFRRAELKTLVNFHGNEAGKGGELTHDETTIIAGALELSDKTASDAMTPISETFAIDINAKLDRFLMNLILEKGHSRLPVYYEQPTNIIGLILVKNLFTIHPEDELPVKSVTIRRVPRVPETMPLYDILNEFQKGHSHMAVVVRQCTKANDRSTPRTPIDNPVKDVRVDIDGDKNSLDKTANTKRALQKWKSFPNRGNISFKGTTRSKKWTKNMYSDILELDGSPLPKLPEEEEAVGIITMEDVIEELLQEEIFDETDHHVEDS</sequence>
<dbReference type="CDD" id="cd04590">
    <property type="entry name" value="CBS_pair_CorC_HlyC_assoc"/>
    <property type="match status" value="1"/>
</dbReference>
<evidence type="ECO:0000256" key="6">
    <source>
        <dbReference type="ARBA" id="ARBA00023136"/>
    </source>
</evidence>
<dbReference type="InterPro" id="IPR002550">
    <property type="entry name" value="CNNM"/>
</dbReference>
<keyword evidence="5" id="KW-0129">CBS domain</keyword>
<dbReference type="FunFam" id="3.10.580.10:FF:000015">
    <property type="entry name" value="DUF21 domain-containing protein"/>
    <property type="match status" value="1"/>
</dbReference>
<comment type="subcellular location">
    <subcellularLocation>
        <location evidence="1">Membrane</location>
        <topology evidence="1">Multi-pass membrane protein</topology>
    </subcellularLocation>
</comment>
<name>A0A2G9G4V9_9LAMI</name>
<dbReference type="GO" id="GO:0010960">
    <property type="term" value="P:magnesium ion homeostasis"/>
    <property type="evidence" value="ECO:0007669"/>
    <property type="project" value="InterPro"/>
</dbReference>
<evidence type="ECO:0000256" key="7">
    <source>
        <dbReference type="ARBA" id="ARBA00023180"/>
    </source>
</evidence>
<keyword evidence="4 8" id="KW-1133">Transmembrane helix</keyword>
<feature type="transmembrane region" description="Helical" evidence="9">
    <location>
        <begin position="97"/>
        <end position="115"/>
    </location>
</feature>
<feature type="transmembrane region" description="Helical" evidence="9">
    <location>
        <begin position="127"/>
        <end position="147"/>
    </location>
</feature>
<evidence type="ECO:0000256" key="5">
    <source>
        <dbReference type="ARBA" id="ARBA00023122"/>
    </source>
</evidence>
<feature type="domain" description="CNNM transmembrane" evidence="10">
    <location>
        <begin position="8"/>
        <end position="191"/>
    </location>
</feature>
<dbReference type="Gene3D" id="3.10.580.10">
    <property type="entry name" value="CBS-domain"/>
    <property type="match status" value="2"/>
</dbReference>
<dbReference type="GO" id="GO:0030026">
    <property type="term" value="P:intracellular manganese ion homeostasis"/>
    <property type="evidence" value="ECO:0007669"/>
    <property type="project" value="TreeGrafter"/>
</dbReference>
<comment type="caution">
    <text evidence="11">The sequence shown here is derived from an EMBL/GenBank/DDBJ whole genome shotgun (WGS) entry which is preliminary data.</text>
</comment>
<accession>A0A2G9G4V9</accession>
<organism evidence="11 12">
    <name type="scientific">Handroanthus impetiginosus</name>
    <dbReference type="NCBI Taxonomy" id="429701"/>
    <lineage>
        <taxon>Eukaryota</taxon>
        <taxon>Viridiplantae</taxon>
        <taxon>Streptophyta</taxon>
        <taxon>Embryophyta</taxon>
        <taxon>Tracheophyta</taxon>
        <taxon>Spermatophyta</taxon>
        <taxon>Magnoliopsida</taxon>
        <taxon>eudicotyledons</taxon>
        <taxon>Gunneridae</taxon>
        <taxon>Pentapetalae</taxon>
        <taxon>asterids</taxon>
        <taxon>lamiids</taxon>
        <taxon>Lamiales</taxon>
        <taxon>Bignoniaceae</taxon>
        <taxon>Crescentiina</taxon>
        <taxon>Tabebuia alliance</taxon>
        <taxon>Handroanthus</taxon>
    </lineage>
</organism>
<dbReference type="InterPro" id="IPR046342">
    <property type="entry name" value="CBS_dom_sf"/>
</dbReference>
<keyword evidence="2 8" id="KW-0812">Transmembrane</keyword>
<dbReference type="PANTHER" id="PTHR12064">
    <property type="entry name" value="METAL TRANSPORTER CNNM"/>
    <property type="match status" value="1"/>
</dbReference>
<dbReference type="EMBL" id="NKXS01007121">
    <property type="protein sequence ID" value="PIN00175.1"/>
    <property type="molecule type" value="Genomic_DNA"/>
</dbReference>
<evidence type="ECO:0000259" key="10">
    <source>
        <dbReference type="PROSITE" id="PS51846"/>
    </source>
</evidence>
<proteinExistence type="predicted"/>
<evidence type="ECO:0000256" key="4">
    <source>
        <dbReference type="ARBA" id="ARBA00022989"/>
    </source>
</evidence>
<evidence type="ECO:0000256" key="3">
    <source>
        <dbReference type="ARBA" id="ARBA00022737"/>
    </source>
</evidence>
<keyword evidence="12" id="KW-1185">Reference proteome</keyword>
<gene>
    <name evidence="11" type="ORF">CDL12_27319</name>
</gene>
<dbReference type="GO" id="GO:0005737">
    <property type="term" value="C:cytoplasm"/>
    <property type="evidence" value="ECO:0007669"/>
    <property type="project" value="TreeGrafter"/>
</dbReference>
<evidence type="ECO:0000313" key="12">
    <source>
        <dbReference type="Proteomes" id="UP000231279"/>
    </source>
</evidence>
<dbReference type="AlphaFoldDB" id="A0A2G9G4V9"/>
<evidence type="ECO:0000313" key="11">
    <source>
        <dbReference type="EMBL" id="PIN00175.1"/>
    </source>
</evidence>
<evidence type="ECO:0000256" key="9">
    <source>
        <dbReference type="SAM" id="Phobius"/>
    </source>
</evidence>
<protein>
    <submittedName>
        <fullName evidence="11">Putative membrane protein</fullName>
    </submittedName>
</protein>
<dbReference type="PANTHER" id="PTHR12064:SF59">
    <property type="entry name" value="CNNM TRANSMEMBRANE DOMAIN-CONTAINING PROTEIN"/>
    <property type="match status" value="1"/>
</dbReference>
<evidence type="ECO:0000256" key="2">
    <source>
        <dbReference type="ARBA" id="ARBA00022692"/>
    </source>
</evidence>
<keyword evidence="7" id="KW-0325">Glycoprotein</keyword>
<dbReference type="PROSITE" id="PS51846">
    <property type="entry name" value="CNNM"/>
    <property type="match status" value="1"/>
</dbReference>
<evidence type="ECO:0000256" key="8">
    <source>
        <dbReference type="PROSITE-ProRule" id="PRU01193"/>
    </source>
</evidence>
<feature type="transmembrane region" description="Helical" evidence="9">
    <location>
        <begin position="12"/>
        <end position="39"/>
    </location>
</feature>
<keyword evidence="3" id="KW-0677">Repeat</keyword>
<dbReference type="Pfam" id="PF01595">
    <property type="entry name" value="CNNM"/>
    <property type="match status" value="1"/>
</dbReference>
<dbReference type="OrthoDB" id="5353557at2759"/>
<dbReference type="InterPro" id="IPR045095">
    <property type="entry name" value="ACDP"/>
</dbReference>
<keyword evidence="6 8" id="KW-0472">Membrane</keyword>
<reference evidence="12" key="1">
    <citation type="journal article" date="2018" name="Gigascience">
        <title>Genome assembly of the Pink Ipe (Handroanthus impetiginosus, Bignoniaceae), a highly valued, ecologically keystone Neotropical timber forest tree.</title>
        <authorList>
            <person name="Silva-Junior O.B."/>
            <person name="Grattapaglia D."/>
            <person name="Novaes E."/>
            <person name="Collevatti R.G."/>
        </authorList>
    </citation>
    <scope>NUCLEOTIDE SEQUENCE [LARGE SCALE GENOMIC DNA]</scope>
    <source>
        <strain evidence="12">cv. UFG-1</strain>
    </source>
</reference>
<dbReference type="Proteomes" id="UP000231279">
    <property type="component" value="Unassembled WGS sequence"/>
</dbReference>
<dbReference type="InterPro" id="IPR044751">
    <property type="entry name" value="Ion_transp-like_CBS"/>
</dbReference>
<dbReference type="SUPFAM" id="SSF54631">
    <property type="entry name" value="CBS-domain pair"/>
    <property type="match status" value="1"/>
</dbReference>
<dbReference type="STRING" id="429701.A0A2G9G4V9"/>
<dbReference type="GO" id="GO:0016020">
    <property type="term" value="C:membrane"/>
    <property type="evidence" value="ECO:0007669"/>
    <property type="project" value="UniProtKB-SubCell"/>
</dbReference>
<evidence type="ECO:0000256" key="1">
    <source>
        <dbReference type="ARBA" id="ARBA00004141"/>
    </source>
</evidence>